<feature type="domain" description="ABC transporter" evidence="13">
    <location>
        <begin position="1215"/>
        <end position="1447"/>
    </location>
</feature>
<dbReference type="FunFam" id="1.20.1560.10:FF:000066">
    <property type="entry name" value="ABC multidrug transporter (Eurofung)"/>
    <property type="match status" value="1"/>
</dbReference>
<keyword evidence="9 12" id="KW-0472">Membrane</keyword>
<evidence type="ECO:0000256" key="12">
    <source>
        <dbReference type="SAM" id="Phobius"/>
    </source>
</evidence>
<dbReference type="InterPro" id="IPR003439">
    <property type="entry name" value="ABC_transporter-like_ATP-bd"/>
</dbReference>
<dbReference type="Gene3D" id="3.40.50.300">
    <property type="entry name" value="P-loop containing nucleotide triphosphate hydrolases"/>
    <property type="match status" value="2"/>
</dbReference>
<dbReference type="FunFam" id="1.20.1560.10:FF:000055">
    <property type="entry name" value="ABC multidrug transporter (Eurofung)"/>
    <property type="match status" value="1"/>
</dbReference>
<feature type="transmembrane region" description="Helical" evidence="12">
    <location>
        <begin position="1008"/>
        <end position="1031"/>
    </location>
</feature>
<comment type="subcellular location">
    <subcellularLocation>
        <location evidence="1">Cell membrane</location>
        <topology evidence="1">Multi-pass membrane protein</topology>
    </subcellularLocation>
</comment>
<feature type="transmembrane region" description="Helical" evidence="12">
    <location>
        <begin position="277"/>
        <end position="296"/>
    </location>
</feature>
<dbReference type="PANTHER" id="PTHR24223:SF404">
    <property type="entry name" value="ABC MULTIDRUG TRANSPORTER (EUROFUNG)-RELATED"/>
    <property type="match status" value="1"/>
</dbReference>
<dbReference type="Gene3D" id="1.20.1560.10">
    <property type="entry name" value="ABC transporter type 1, transmembrane domain"/>
    <property type="match status" value="2"/>
</dbReference>
<feature type="transmembrane region" description="Helical" evidence="12">
    <location>
        <begin position="1037"/>
        <end position="1057"/>
    </location>
</feature>
<keyword evidence="7" id="KW-0067">ATP-binding</keyword>
<keyword evidence="5 12" id="KW-0812">Transmembrane</keyword>
<dbReference type="InterPro" id="IPR027417">
    <property type="entry name" value="P-loop_NTPase"/>
</dbReference>
<feature type="transmembrane region" description="Helical" evidence="12">
    <location>
        <begin position="888"/>
        <end position="910"/>
    </location>
</feature>
<keyword evidence="4" id="KW-1003">Cell membrane</keyword>
<feature type="transmembrane region" description="Helical" evidence="12">
    <location>
        <begin position="523"/>
        <end position="543"/>
    </location>
</feature>
<feature type="transmembrane region" description="Helical" evidence="12">
    <location>
        <begin position="67"/>
        <end position="90"/>
    </location>
</feature>
<dbReference type="InterPro" id="IPR044746">
    <property type="entry name" value="ABCC_6TM_D1"/>
</dbReference>
<evidence type="ECO:0000256" key="1">
    <source>
        <dbReference type="ARBA" id="ARBA00004651"/>
    </source>
</evidence>
<dbReference type="PROSITE" id="PS50929">
    <property type="entry name" value="ABC_TM1F"/>
    <property type="match status" value="2"/>
</dbReference>
<dbReference type="OrthoDB" id="6500128at2759"/>
<dbReference type="SUPFAM" id="SSF52540">
    <property type="entry name" value="P-loop containing nucleoside triphosphate hydrolases"/>
    <property type="match status" value="2"/>
</dbReference>
<dbReference type="SMART" id="SM00382">
    <property type="entry name" value="AAA"/>
    <property type="match status" value="2"/>
</dbReference>
<dbReference type="GO" id="GO:0140359">
    <property type="term" value="F:ABC-type transporter activity"/>
    <property type="evidence" value="ECO:0007669"/>
    <property type="project" value="InterPro"/>
</dbReference>
<dbReference type="Pfam" id="PF24357">
    <property type="entry name" value="TMD0_ABC"/>
    <property type="match status" value="1"/>
</dbReference>
<dbReference type="CDD" id="cd18580">
    <property type="entry name" value="ABC_6TM_ABCC_D2"/>
    <property type="match status" value="1"/>
</dbReference>
<feature type="domain" description="ABC transporter" evidence="13">
    <location>
        <begin position="613"/>
        <end position="838"/>
    </location>
</feature>
<evidence type="ECO:0000313" key="16">
    <source>
        <dbReference type="Proteomes" id="UP000188318"/>
    </source>
</evidence>
<feature type="transmembrane region" description="Helical" evidence="12">
    <location>
        <begin position="485"/>
        <end position="511"/>
    </location>
</feature>
<evidence type="ECO:0000256" key="8">
    <source>
        <dbReference type="ARBA" id="ARBA00022989"/>
    </source>
</evidence>
<organism evidence="15 16">
    <name type="scientific">Aspergillus carbonarius (strain ITEM 5010)</name>
    <dbReference type="NCBI Taxonomy" id="602072"/>
    <lineage>
        <taxon>Eukaryota</taxon>
        <taxon>Fungi</taxon>
        <taxon>Dikarya</taxon>
        <taxon>Ascomycota</taxon>
        <taxon>Pezizomycotina</taxon>
        <taxon>Eurotiomycetes</taxon>
        <taxon>Eurotiomycetidae</taxon>
        <taxon>Eurotiales</taxon>
        <taxon>Aspergillaceae</taxon>
        <taxon>Aspergillus</taxon>
        <taxon>Aspergillus subgen. Circumdati</taxon>
    </lineage>
</organism>
<evidence type="ECO:0000313" key="15">
    <source>
        <dbReference type="EMBL" id="OOF93189.1"/>
    </source>
</evidence>
<evidence type="ECO:0000259" key="14">
    <source>
        <dbReference type="PROSITE" id="PS50929"/>
    </source>
</evidence>
<feature type="transmembrane region" description="Helical" evidence="12">
    <location>
        <begin position="1124"/>
        <end position="1142"/>
    </location>
</feature>
<dbReference type="InterPro" id="IPR003593">
    <property type="entry name" value="AAA+_ATPase"/>
</dbReference>
<keyword evidence="6" id="KW-0547">Nucleotide-binding</keyword>
<evidence type="ECO:0000256" key="7">
    <source>
        <dbReference type="ARBA" id="ARBA00022840"/>
    </source>
</evidence>
<dbReference type="VEuPathDB" id="FungiDB:ASPCADRAFT_517355"/>
<keyword evidence="10" id="KW-0325">Glycoprotein</keyword>
<protein>
    <recommendedName>
        <fullName evidence="17">ABC transporter</fullName>
    </recommendedName>
</protein>
<evidence type="ECO:0000256" key="9">
    <source>
        <dbReference type="ARBA" id="ARBA00023136"/>
    </source>
</evidence>
<dbReference type="STRING" id="602072.A0A1R3RFC7"/>
<dbReference type="EMBL" id="KV907505">
    <property type="protein sequence ID" value="OOF93189.1"/>
    <property type="molecule type" value="Genomic_DNA"/>
</dbReference>
<evidence type="ECO:0000256" key="11">
    <source>
        <dbReference type="SAM" id="MobiDB-lite"/>
    </source>
</evidence>
<keyword evidence="16" id="KW-1185">Reference proteome</keyword>
<feature type="transmembrane region" description="Helical" evidence="12">
    <location>
        <begin position="308"/>
        <end position="328"/>
    </location>
</feature>
<feature type="region of interest" description="Disordered" evidence="11">
    <location>
        <begin position="835"/>
        <end position="855"/>
    </location>
</feature>
<dbReference type="InterPro" id="IPR036640">
    <property type="entry name" value="ABC1_TM_sf"/>
</dbReference>
<comment type="similarity">
    <text evidence="2">Belongs to the ABC transporter superfamily. ABCC family. Conjugate transporter (TC 3.A.1.208) subfamily.</text>
</comment>
<dbReference type="Pfam" id="PF00664">
    <property type="entry name" value="ABC_membrane"/>
    <property type="match status" value="1"/>
</dbReference>
<evidence type="ECO:0000256" key="5">
    <source>
        <dbReference type="ARBA" id="ARBA00022692"/>
    </source>
</evidence>
<feature type="transmembrane region" description="Helical" evidence="12">
    <location>
        <begin position="102"/>
        <end position="120"/>
    </location>
</feature>
<evidence type="ECO:0000256" key="2">
    <source>
        <dbReference type="ARBA" id="ARBA00009726"/>
    </source>
</evidence>
<feature type="transmembrane region" description="Helical" evidence="12">
    <location>
        <begin position="132"/>
        <end position="151"/>
    </location>
</feature>
<dbReference type="PROSITE" id="PS00211">
    <property type="entry name" value="ABC_TRANSPORTER_1"/>
    <property type="match status" value="1"/>
</dbReference>
<feature type="transmembrane region" description="Helical" evidence="12">
    <location>
        <begin position="938"/>
        <end position="964"/>
    </location>
</feature>
<dbReference type="GO" id="GO:0005524">
    <property type="term" value="F:ATP binding"/>
    <property type="evidence" value="ECO:0007669"/>
    <property type="project" value="UniProtKB-KW"/>
</dbReference>
<gene>
    <name evidence="15" type="ORF">ASPCADRAFT_517355</name>
</gene>
<proteinExistence type="inferred from homology"/>
<feature type="transmembrane region" description="Helical" evidence="12">
    <location>
        <begin position="157"/>
        <end position="175"/>
    </location>
</feature>
<sequence length="1451" mass="161586">MSASSCPSNSENNFGPRINSACRPFDFTLLFEDAFFSILPSTILLLLLLPRFEILRRSSVKLNSIKLAVYKLSILVILFALQIVFTVYQIQTAALHTRISTPSAVLSLTATLAALILSFFEDQRLVKPSDTLVLYFSALTILYIPRLRTLWQIPSYVPRGLFTAIYIIIVLAAVLESARKTVILRPLYKHIAVEQIHGFWGRNFFLWLFPVFRNAYTHVIGVDDLPDIDSRLRAEYAEVRLLQAWQKTHGKYRLLKATFGAYYSPFLSAIIPRAMMVVFTFCQPFLITATINYISAPSTPENRRYGKALIGAYALVYSGTAISTAVYYRQANRMATVVRSGLVAMIYEQTVALKTTNSTKAEAVTLMGTDMQRIVTSVRTLHDTWASIVSVGVAIWLLELQVYIACIMPAIIAVACILGTTPISSRYGTAQAYWIGQVQKRLAITSTVLKDMKAVKMLGLETILVDVITTYRKTELEASKRFRKLLVGIVMLSCVPADFAPYAVFVVYTIIALTRNDQTLLTSQAFTTVSLISILTTPLLSFVQTLPQITQSMGCFERIQDYCSRERSFDLSSTLPGSNKASNVSLDEVEMVAMPKQDKHVGNPSSHGSFVSFQDANVSWVADGEAVLRNLTLSIPRNRIVMVIGPVGCGKSALLESIMGRMIIKDGQMNSPEASVAYCPQTPWIMNSSIRFNITGETEFDEKWYASTISACALTSDLSMLPDGDMHLAGSNGVSLSGGQKQRVALARAVYSRFHTIVLDDIFSGLDSHSIRKIGESLFGQTGLFRRTEKTVVLATHTQFLLPYADEIILLNDGKKVDQGTYQEFLTRHPEYLRSKTEGNPLDASSDADKLTAEDTQKSYEATVEADEADDLKRDLARRDGSWSIYKYYFRNAGFAPAAIMVASCLAYGFTGQFSTLWLQWWSAANEKHPNTDVGKYLGVYTILFIASCVTLWAACWTLLVNIIGNTALNLHSELLQATLSAPFRFFQQTDTGSIINRFSQDMELIDFSLPLVFLNFMEGISVCVVCLVILCVIGKYITIAIPFILLALWAIQLGYLRTSRQVRLLDIEAKAPLYSHFHETVNGISVIQAFRWQRSFHQQCIARLDRSQKPFYMLYCIQQGLQLALDLIVMVFAVILVAIIISLQDKFSPGGVGVALNLTLTFSLSLNRTIESWTQMELSIGAVSRVRQFVEEVPPEERNRSLLISDDRLPQGTIMFEDVTAGYSPDTEPILKNLTINIKPGERIAVCGPSGSGKTSLIMALLRMIQIQEGQVTINGTDLSTVDPTSIRSQINVIPQDPFFMPGTLRFNLDPKGALPDESIVSAIQKVGLWNRVSMNGGLDATIDTLDWSYGEKQLLALARALAVKDNHILILDEATSSVDRETESLMYEIIGKECAKQTVIAVVHRLGHIDWFDRVAVLQQGEVVEFESPRTLLGQQNSAFKRLYTALQK</sequence>
<accession>A0A1R3RFC7</accession>
<dbReference type="GO" id="GO:0005886">
    <property type="term" value="C:plasma membrane"/>
    <property type="evidence" value="ECO:0007669"/>
    <property type="project" value="UniProtKB-SubCell"/>
</dbReference>
<dbReference type="GO" id="GO:0016887">
    <property type="term" value="F:ATP hydrolysis activity"/>
    <property type="evidence" value="ECO:0007669"/>
    <property type="project" value="InterPro"/>
</dbReference>
<feature type="domain" description="ABC transmembrane type-1" evidence="14">
    <location>
        <begin position="899"/>
        <end position="1179"/>
    </location>
</feature>
<dbReference type="CDD" id="cd18579">
    <property type="entry name" value="ABC_6TM_ABCC_D1"/>
    <property type="match status" value="1"/>
</dbReference>
<feature type="transmembrane region" description="Helical" evidence="12">
    <location>
        <begin position="34"/>
        <end position="55"/>
    </location>
</feature>
<dbReference type="InterPro" id="IPR011527">
    <property type="entry name" value="ABC1_TM_dom"/>
</dbReference>
<keyword evidence="3" id="KW-0813">Transport</keyword>
<dbReference type="FunFam" id="3.40.50.300:FF:002145">
    <property type="entry name" value="ABC transporter (MsbA subfamily)"/>
    <property type="match status" value="1"/>
</dbReference>
<evidence type="ECO:0000256" key="10">
    <source>
        <dbReference type="ARBA" id="ARBA00023180"/>
    </source>
</evidence>
<feature type="transmembrane region" description="Helical" evidence="12">
    <location>
        <begin position="385"/>
        <end position="418"/>
    </location>
</feature>
<evidence type="ECO:0000256" key="4">
    <source>
        <dbReference type="ARBA" id="ARBA00022475"/>
    </source>
</evidence>
<dbReference type="PROSITE" id="PS50893">
    <property type="entry name" value="ABC_TRANSPORTER_2"/>
    <property type="match status" value="2"/>
</dbReference>
<feature type="domain" description="ABC transmembrane type-1" evidence="14">
    <location>
        <begin position="277"/>
        <end position="551"/>
    </location>
</feature>
<dbReference type="InterPro" id="IPR050173">
    <property type="entry name" value="ABC_transporter_C-like"/>
</dbReference>
<dbReference type="Pfam" id="PF00005">
    <property type="entry name" value="ABC_tran"/>
    <property type="match status" value="2"/>
</dbReference>
<evidence type="ECO:0000256" key="3">
    <source>
        <dbReference type="ARBA" id="ARBA00022448"/>
    </source>
</evidence>
<evidence type="ECO:0008006" key="17">
    <source>
        <dbReference type="Google" id="ProtNLM"/>
    </source>
</evidence>
<evidence type="ECO:0000256" key="6">
    <source>
        <dbReference type="ARBA" id="ARBA00022741"/>
    </source>
</evidence>
<dbReference type="InterPro" id="IPR017871">
    <property type="entry name" value="ABC_transporter-like_CS"/>
</dbReference>
<name>A0A1R3RFC7_ASPC5</name>
<dbReference type="SUPFAM" id="SSF90123">
    <property type="entry name" value="ABC transporter transmembrane region"/>
    <property type="match status" value="2"/>
</dbReference>
<evidence type="ECO:0000259" key="13">
    <source>
        <dbReference type="PROSITE" id="PS50893"/>
    </source>
</evidence>
<dbReference type="Proteomes" id="UP000188318">
    <property type="component" value="Unassembled WGS sequence"/>
</dbReference>
<keyword evidence="8 12" id="KW-1133">Transmembrane helix</keyword>
<dbReference type="PANTHER" id="PTHR24223">
    <property type="entry name" value="ATP-BINDING CASSETTE SUB-FAMILY C"/>
    <property type="match status" value="1"/>
</dbReference>
<reference evidence="16" key="1">
    <citation type="journal article" date="2017" name="Genome Biol.">
        <title>Comparative genomics reveals high biological diversity and specific adaptations in the industrially and medically important fungal genus Aspergillus.</title>
        <authorList>
            <person name="de Vries R.P."/>
            <person name="Riley R."/>
            <person name="Wiebenga A."/>
            <person name="Aguilar-Osorio G."/>
            <person name="Amillis S."/>
            <person name="Uchima C.A."/>
            <person name="Anderluh G."/>
            <person name="Asadollahi M."/>
            <person name="Askin M."/>
            <person name="Barry K."/>
            <person name="Battaglia E."/>
            <person name="Bayram O."/>
            <person name="Benocci T."/>
            <person name="Braus-Stromeyer S.A."/>
            <person name="Caldana C."/>
            <person name="Canovas D."/>
            <person name="Cerqueira G.C."/>
            <person name="Chen F."/>
            <person name="Chen W."/>
            <person name="Choi C."/>
            <person name="Clum A."/>
            <person name="Dos Santos R.A."/>
            <person name="Damasio A.R."/>
            <person name="Diallinas G."/>
            <person name="Emri T."/>
            <person name="Fekete E."/>
            <person name="Flipphi M."/>
            <person name="Freyberg S."/>
            <person name="Gallo A."/>
            <person name="Gournas C."/>
            <person name="Habgood R."/>
            <person name="Hainaut M."/>
            <person name="Harispe M.L."/>
            <person name="Henrissat B."/>
            <person name="Hilden K.S."/>
            <person name="Hope R."/>
            <person name="Hossain A."/>
            <person name="Karabika E."/>
            <person name="Karaffa L."/>
            <person name="Karanyi Z."/>
            <person name="Krasevec N."/>
            <person name="Kuo A."/>
            <person name="Kusch H."/>
            <person name="LaButti K."/>
            <person name="Lagendijk E.L."/>
            <person name="Lapidus A."/>
            <person name="Levasseur A."/>
            <person name="Lindquist E."/>
            <person name="Lipzen A."/>
            <person name="Logrieco A.F."/>
            <person name="MacCabe A."/>
            <person name="Maekelae M.R."/>
            <person name="Malavazi I."/>
            <person name="Melin P."/>
            <person name="Meyer V."/>
            <person name="Mielnichuk N."/>
            <person name="Miskei M."/>
            <person name="Molnar A.P."/>
            <person name="Mule G."/>
            <person name="Ngan C.Y."/>
            <person name="Orejas M."/>
            <person name="Orosz E."/>
            <person name="Ouedraogo J.P."/>
            <person name="Overkamp K.M."/>
            <person name="Park H.-S."/>
            <person name="Perrone G."/>
            <person name="Piumi F."/>
            <person name="Punt P.J."/>
            <person name="Ram A.F."/>
            <person name="Ramon A."/>
            <person name="Rauscher S."/>
            <person name="Record E."/>
            <person name="Riano-Pachon D.M."/>
            <person name="Robert V."/>
            <person name="Roehrig J."/>
            <person name="Ruller R."/>
            <person name="Salamov A."/>
            <person name="Salih N.S."/>
            <person name="Samson R.A."/>
            <person name="Sandor E."/>
            <person name="Sanguinetti M."/>
            <person name="Schuetze T."/>
            <person name="Sepcic K."/>
            <person name="Shelest E."/>
            <person name="Sherlock G."/>
            <person name="Sophianopoulou V."/>
            <person name="Squina F.M."/>
            <person name="Sun H."/>
            <person name="Susca A."/>
            <person name="Todd R.B."/>
            <person name="Tsang A."/>
            <person name="Unkles S.E."/>
            <person name="van de Wiele N."/>
            <person name="van Rossen-Uffink D."/>
            <person name="Oliveira J.V."/>
            <person name="Vesth T.C."/>
            <person name="Visser J."/>
            <person name="Yu J.-H."/>
            <person name="Zhou M."/>
            <person name="Andersen M.R."/>
            <person name="Archer D.B."/>
            <person name="Baker S.E."/>
            <person name="Benoit I."/>
            <person name="Brakhage A.A."/>
            <person name="Braus G.H."/>
            <person name="Fischer R."/>
            <person name="Frisvad J.C."/>
            <person name="Goldman G.H."/>
            <person name="Houbraken J."/>
            <person name="Oakley B."/>
            <person name="Pocsi I."/>
            <person name="Scazzocchio C."/>
            <person name="Seiboth B."/>
            <person name="vanKuyk P.A."/>
            <person name="Wortman J."/>
            <person name="Dyer P.S."/>
            <person name="Grigoriev I.V."/>
        </authorList>
    </citation>
    <scope>NUCLEOTIDE SEQUENCE [LARGE SCALE GENOMIC DNA]</scope>
    <source>
        <strain evidence="16">ITEM 5010</strain>
    </source>
</reference>
<dbReference type="InterPro" id="IPR044726">
    <property type="entry name" value="ABCC_6TM_D2"/>
</dbReference>
<dbReference type="InterPro" id="IPR056227">
    <property type="entry name" value="TMD0_ABC"/>
</dbReference>
<dbReference type="CDD" id="cd03250">
    <property type="entry name" value="ABCC_MRP_domain1"/>
    <property type="match status" value="1"/>
</dbReference>